<dbReference type="AlphaFoldDB" id="M1DQD0"/>
<feature type="region of interest" description="Disordered" evidence="1">
    <location>
        <begin position="36"/>
        <end position="88"/>
    </location>
</feature>
<organism evidence="2 3">
    <name type="scientific">Solanum tuberosum</name>
    <name type="common">Potato</name>
    <dbReference type="NCBI Taxonomy" id="4113"/>
    <lineage>
        <taxon>Eukaryota</taxon>
        <taxon>Viridiplantae</taxon>
        <taxon>Streptophyta</taxon>
        <taxon>Embryophyta</taxon>
        <taxon>Tracheophyta</taxon>
        <taxon>Spermatophyta</taxon>
        <taxon>Magnoliopsida</taxon>
        <taxon>eudicotyledons</taxon>
        <taxon>Gunneridae</taxon>
        <taxon>Pentapetalae</taxon>
        <taxon>asterids</taxon>
        <taxon>lamiids</taxon>
        <taxon>Solanales</taxon>
        <taxon>Solanaceae</taxon>
        <taxon>Solanoideae</taxon>
        <taxon>Solaneae</taxon>
        <taxon>Solanum</taxon>
    </lineage>
</organism>
<dbReference type="InParanoid" id="M1DQD0"/>
<dbReference type="Gramene" id="PGSC0003DMT400092703">
    <property type="protein sequence ID" value="PGSC0003DMT400092703"/>
    <property type="gene ID" value="PGSC0003DMG400042274"/>
</dbReference>
<dbReference type="HOGENOM" id="CLU_2473368_0_0_1"/>
<reference evidence="3" key="1">
    <citation type="journal article" date="2011" name="Nature">
        <title>Genome sequence and analysis of the tuber crop potato.</title>
        <authorList>
            <consortium name="The Potato Genome Sequencing Consortium"/>
        </authorList>
    </citation>
    <scope>NUCLEOTIDE SEQUENCE [LARGE SCALE GENOMIC DNA]</scope>
    <source>
        <strain evidence="3">cv. DM1-3 516 R44</strain>
    </source>
</reference>
<feature type="compositionally biased region" description="Basic and acidic residues" evidence="1">
    <location>
        <begin position="60"/>
        <end position="76"/>
    </location>
</feature>
<protein>
    <submittedName>
        <fullName evidence="2">Uncharacterized protein</fullName>
    </submittedName>
</protein>
<evidence type="ECO:0000256" key="1">
    <source>
        <dbReference type="SAM" id="MobiDB-lite"/>
    </source>
</evidence>
<sequence>MCLKGADWRAKCPVDMARTNLDMPLYKRAWGIVINEGGANPLKKGRTEPPKRGKGKGKRPISETPEHSSDRDRKSVDSQAALSKSDDD</sequence>
<dbReference type="EnsemblPlants" id="PGSC0003DMT400092703">
    <property type="protein sequence ID" value="PGSC0003DMT400092703"/>
    <property type="gene ID" value="PGSC0003DMG400042274"/>
</dbReference>
<reference evidence="2" key="2">
    <citation type="submission" date="2015-06" db="UniProtKB">
        <authorList>
            <consortium name="EnsemblPlants"/>
        </authorList>
    </citation>
    <scope>IDENTIFICATION</scope>
    <source>
        <strain evidence="2">DM1-3 516 R44</strain>
    </source>
</reference>
<accession>M1DQD0</accession>
<name>M1DQD0_SOLTU</name>
<evidence type="ECO:0000313" key="2">
    <source>
        <dbReference type="EnsemblPlants" id="PGSC0003DMT400092703"/>
    </source>
</evidence>
<dbReference type="PaxDb" id="4113-PGSC0003DMT400092703"/>
<evidence type="ECO:0000313" key="3">
    <source>
        <dbReference type="Proteomes" id="UP000011115"/>
    </source>
</evidence>
<proteinExistence type="predicted"/>
<dbReference type="Proteomes" id="UP000011115">
    <property type="component" value="Unassembled WGS sequence"/>
</dbReference>
<keyword evidence="3" id="KW-1185">Reference proteome</keyword>